<feature type="compositionally biased region" description="Acidic residues" evidence="2">
    <location>
        <begin position="353"/>
        <end position="362"/>
    </location>
</feature>
<dbReference type="EMBL" id="CAJNRD030001114">
    <property type="protein sequence ID" value="CAG5073411.1"/>
    <property type="molecule type" value="Genomic_DNA"/>
</dbReference>
<keyword evidence="4" id="KW-1185">Reference proteome</keyword>
<dbReference type="Proteomes" id="UP000786811">
    <property type="component" value="Unassembled WGS sequence"/>
</dbReference>
<feature type="region of interest" description="Disordered" evidence="2">
    <location>
        <begin position="308"/>
        <end position="376"/>
    </location>
</feature>
<reference evidence="3" key="1">
    <citation type="submission" date="2021-04" db="EMBL/GenBank/DDBJ databases">
        <authorList>
            <person name="Chebbi M.A.C M."/>
        </authorList>
    </citation>
    <scope>NUCLEOTIDE SEQUENCE</scope>
</reference>
<feature type="compositionally biased region" description="Polar residues" evidence="2">
    <location>
        <begin position="281"/>
        <end position="296"/>
    </location>
</feature>
<feature type="region of interest" description="Disordered" evidence="2">
    <location>
        <begin position="273"/>
        <end position="296"/>
    </location>
</feature>
<protein>
    <submittedName>
        <fullName evidence="3">Uncharacterized protein</fullName>
    </submittedName>
</protein>
<comment type="caution">
    <text evidence="3">The sequence shown here is derived from an EMBL/GenBank/DDBJ whole genome shotgun (WGS) entry which is preliminary data.</text>
</comment>
<evidence type="ECO:0000313" key="4">
    <source>
        <dbReference type="Proteomes" id="UP000786811"/>
    </source>
</evidence>
<evidence type="ECO:0000256" key="1">
    <source>
        <dbReference type="SAM" id="Coils"/>
    </source>
</evidence>
<gene>
    <name evidence="3" type="ORF">HICCMSTLAB_LOCUS354</name>
</gene>
<name>A0A8J2EB49_COTCN</name>
<feature type="compositionally biased region" description="Acidic residues" evidence="2">
    <location>
        <begin position="118"/>
        <end position="132"/>
    </location>
</feature>
<dbReference type="AlphaFoldDB" id="A0A8J2EB49"/>
<accession>A0A8J2EB49</accession>
<evidence type="ECO:0000313" key="3">
    <source>
        <dbReference type="EMBL" id="CAG5073411.1"/>
    </source>
</evidence>
<feature type="compositionally biased region" description="Acidic residues" evidence="2">
    <location>
        <begin position="322"/>
        <end position="341"/>
    </location>
</feature>
<organism evidence="3 4">
    <name type="scientific">Cotesia congregata</name>
    <name type="common">Parasitoid wasp</name>
    <name type="synonym">Apanteles congregatus</name>
    <dbReference type="NCBI Taxonomy" id="51543"/>
    <lineage>
        <taxon>Eukaryota</taxon>
        <taxon>Metazoa</taxon>
        <taxon>Ecdysozoa</taxon>
        <taxon>Arthropoda</taxon>
        <taxon>Hexapoda</taxon>
        <taxon>Insecta</taxon>
        <taxon>Pterygota</taxon>
        <taxon>Neoptera</taxon>
        <taxon>Endopterygota</taxon>
        <taxon>Hymenoptera</taxon>
        <taxon>Apocrita</taxon>
        <taxon>Ichneumonoidea</taxon>
        <taxon>Braconidae</taxon>
        <taxon>Microgastrinae</taxon>
        <taxon>Cotesia</taxon>
    </lineage>
</organism>
<keyword evidence="1" id="KW-0175">Coiled coil</keyword>
<sequence>MPFLCKRSSPTLQHRGCGACRRSTVLPRNDEPGPAQKIVLLLQRHFYFHKPIKVFQFEQNHPREEISLSISGERVLFHVETHEVPYQADKSNMNEDEWRAAIKWIEKQEGDGPWVVSPEDDDQKSVSQEDEETLLRDAIESGNEAERERDARKRDVTKKVLFAKNNEIEALPGTASQVVESNTNKDEVLSLVRQFCESSTNMMKQCQESLLGAQAAVAKMAKIQGLIIDEFNKQKDVFAKQTKTLEDKNNEIRKQIKDVNNECSKMHEHYQKLVDRDESRSNGGTSSSELGELKNQVSKLVQQEFKKLKVDRSKNMDQTTDSGDENETGISDLDEMSDAESEYSNHDSSTDQSESDIDDTDDNNNSPQKNEMKNKKFVLGKDKATKWFHTPPNQKLVQPHLVNRLQLPNLSLELRSIIIKTGKIKYPMNPQCPERGLCYQCPRRANSYTTKSCTSCNAPICNKHTVRYCCDCQFNLVSRNEL</sequence>
<evidence type="ECO:0000256" key="2">
    <source>
        <dbReference type="SAM" id="MobiDB-lite"/>
    </source>
</evidence>
<proteinExistence type="predicted"/>
<feature type="compositionally biased region" description="Basic and acidic residues" evidence="2">
    <location>
        <begin position="133"/>
        <end position="152"/>
    </location>
</feature>
<dbReference type="OrthoDB" id="8123139at2759"/>
<feature type="region of interest" description="Disordered" evidence="2">
    <location>
        <begin position="111"/>
        <end position="152"/>
    </location>
</feature>
<feature type="coiled-coil region" evidence="1">
    <location>
        <begin position="242"/>
        <end position="269"/>
    </location>
</feature>